<evidence type="ECO:0000256" key="7">
    <source>
        <dbReference type="ARBA" id="ARBA00023128"/>
    </source>
</evidence>
<dbReference type="Pfam" id="PF02271">
    <property type="entry name" value="UCR_14kD"/>
    <property type="match status" value="1"/>
</dbReference>
<comment type="similarity">
    <text evidence="2">Belongs to the UQCRB/QCR7 family.</text>
</comment>
<keyword evidence="4" id="KW-0679">Respiratory chain</keyword>
<evidence type="ECO:0000256" key="5">
    <source>
        <dbReference type="ARBA" id="ARBA00022792"/>
    </source>
</evidence>
<dbReference type="InterPro" id="IPR036544">
    <property type="entry name" value="QCR7_sf"/>
</dbReference>
<gene>
    <name evidence="10" type="ORF">CYMTET_16329</name>
</gene>
<evidence type="ECO:0000256" key="3">
    <source>
        <dbReference type="ARBA" id="ARBA00022448"/>
    </source>
</evidence>
<dbReference type="PANTHER" id="PTHR12022">
    <property type="entry name" value="UBIQUINOL-CYTOCHROME C REDUCTASE COMPLEX 14 KD PROTEIN"/>
    <property type="match status" value="1"/>
</dbReference>
<evidence type="ECO:0000313" key="10">
    <source>
        <dbReference type="EMBL" id="KAK3275546.1"/>
    </source>
</evidence>
<dbReference type="InterPro" id="IPR003197">
    <property type="entry name" value="QCR7"/>
</dbReference>
<evidence type="ECO:0000256" key="6">
    <source>
        <dbReference type="ARBA" id="ARBA00022982"/>
    </source>
</evidence>
<keyword evidence="8" id="KW-0472">Membrane</keyword>
<evidence type="ECO:0000256" key="9">
    <source>
        <dbReference type="ARBA" id="ARBA00031021"/>
    </source>
</evidence>
<accession>A0AAE0GCF8</accession>
<organism evidence="10 11">
    <name type="scientific">Cymbomonas tetramitiformis</name>
    <dbReference type="NCBI Taxonomy" id="36881"/>
    <lineage>
        <taxon>Eukaryota</taxon>
        <taxon>Viridiplantae</taxon>
        <taxon>Chlorophyta</taxon>
        <taxon>Pyramimonadophyceae</taxon>
        <taxon>Pyramimonadales</taxon>
        <taxon>Pyramimonadaceae</taxon>
        <taxon>Cymbomonas</taxon>
    </lineage>
</organism>
<dbReference type="EMBL" id="LGRX02007165">
    <property type="protein sequence ID" value="KAK3275546.1"/>
    <property type="molecule type" value="Genomic_DNA"/>
</dbReference>
<proteinExistence type="inferred from homology"/>
<dbReference type="AlphaFoldDB" id="A0AAE0GCF8"/>
<evidence type="ECO:0000256" key="8">
    <source>
        <dbReference type="ARBA" id="ARBA00023136"/>
    </source>
</evidence>
<dbReference type="Proteomes" id="UP001190700">
    <property type="component" value="Unassembled WGS sequence"/>
</dbReference>
<dbReference type="GO" id="GO:0045275">
    <property type="term" value="C:respiratory chain complex III"/>
    <property type="evidence" value="ECO:0007669"/>
    <property type="project" value="InterPro"/>
</dbReference>
<keyword evidence="5" id="KW-0999">Mitochondrion inner membrane</keyword>
<keyword evidence="11" id="KW-1185">Reference proteome</keyword>
<dbReference type="SUPFAM" id="SSF81524">
    <property type="entry name" value="14 kDa protein of cytochrome bc1 complex (Ubiquinol-cytochrome c reductase)"/>
    <property type="match status" value="1"/>
</dbReference>
<evidence type="ECO:0000256" key="2">
    <source>
        <dbReference type="ARBA" id="ARBA00008554"/>
    </source>
</evidence>
<keyword evidence="3" id="KW-0813">Transport</keyword>
<protein>
    <recommendedName>
        <fullName evidence="9">Complex III subunit VII</fullName>
    </recommendedName>
</protein>
<dbReference type="Gene3D" id="1.10.1090.10">
    <property type="entry name" value="Cytochrome b-c1 complex subunit 7"/>
    <property type="match status" value="1"/>
</dbReference>
<dbReference type="GO" id="GO:0005743">
    <property type="term" value="C:mitochondrial inner membrane"/>
    <property type="evidence" value="ECO:0007669"/>
    <property type="project" value="UniProtKB-SubCell"/>
</dbReference>
<evidence type="ECO:0000313" key="11">
    <source>
        <dbReference type="Proteomes" id="UP001190700"/>
    </source>
</evidence>
<sequence length="204" mass="23369">MQHQQNVAAPTESIVRSPELEQAASEVLSKEYFVESYPMCTVQTTRLRLLSQNLLNLSYSAHTSKALQEEAYLKLLQFPNMASKGVVAKLTKPFWSWASKTYKGMVGAELQKYGLRYDDLLDPEMSLDVKEALNRLPKEELDLRHQRIKRAMDLSLKHVYLSKDMQAKQTPFLFYAQDQLKEVEAEQAERALLGGASPYNRQLP</sequence>
<evidence type="ECO:0000256" key="1">
    <source>
        <dbReference type="ARBA" id="ARBA00004443"/>
    </source>
</evidence>
<comment type="caution">
    <text evidence="10">The sequence shown here is derived from an EMBL/GenBank/DDBJ whole genome shotgun (WGS) entry which is preliminary data.</text>
</comment>
<keyword evidence="7" id="KW-0496">Mitochondrion</keyword>
<keyword evidence="6" id="KW-0249">Electron transport</keyword>
<name>A0AAE0GCF8_9CHLO</name>
<dbReference type="GO" id="GO:0006122">
    <property type="term" value="P:mitochondrial electron transport, ubiquinol to cytochrome c"/>
    <property type="evidence" value="ECO:0007669"/>
    <property type="project" value="InterPro"/>
</dbReference>
<dbReference type="FunFam" id="1.10.1090.10:FF:000002">
    <property type="entry name" value="Cytochrome b-c1 complex subunit 7"/>
    <property type="match status" value="1"/>
</dbReference>
<comment type="subcellular location">
    <subcellularLocation>
        <location evidence="1">Mitochondrion inner membrane</location>
        <topology evidence="1">Peripheral membrane protein</topology>
        <orientation evidence="1">Matrix side</orientation>
    </subcellularLocation>
</comment>
<reference evidence="10 11" key="1">
    <citation type="journal article" date="2015" name="Genome Biol. Evol.">
        <title>Comparative Genomics of a Bacterivorous Green Alga Reveals Evolutionary Causalities and Consequences of Phago-Mixotrophic Mode of Nutrition.</title>
        <authorList>
            <person name="Burns J.A."/>
            <person name="Paasch A."/>
            <person name="Narechania A."/>
            <person name="Kim E."/>
        </authorList>
    </citation>
    <scope>NUCLEOTIDE SEQUENCE [LARGE SCALE GENOMIC DNA]</scope>
    <source>
        <strain evidence="10 11">PLY_AMNH</strain>
    </source>
</reference>
<evidence type="ECO:0000256" key="4">
    <source>
        <dbReference type="ARBA" id="ARBA00022660"/>
    </source>
</evidence>
<dbReference type="PANTHER" id="PTHR12022:SF0">
    <property type="entry name" value="CYTOCHROME B-C1 COMPLEX SUBUNIT 7"/>
    <property type="match status" value="1"/>
</dbReference>